<feature type="domain" description="Ethylene insensitive 3-like DNA-binding" evidence="6">
    <location>
        <begin position="96"/>
        <end position="346"/>
    </location>
</feature>
<dbReference type="Gene3D" id="1.10.3180.10">
    <property type="entry name" value="DNA-binding domain of EIN3-like"/>
    <property type="match status" value="2"/>
</dbReference>
<dbReference type="Proteomes" id="UP001085076">
    <property type="component" value="Miscellaneous, Linkage group lg06"/>
</dbReference>
<reference evidence="7" key="1">
    <citation type="submission" date="2021-03" db="EMBL/GenBank/DDBJ databases">
        <authorList>
            <person name="Li Z."/>
            <person name="Yang C."/>
        </authorList>
    </citation>
    <scope>NUCLEOTIDE SEQUENCE</scope>
    <source>
        <strain evidence="7">Dzin_1.0</strain>
        <tissue evidence="7">Leaf</tissue>
    </source>
</reference>
<feature type="compositionally biased region" description="Low complexity" evidence="5">
    <location>
        <begin position="654"/>
        <end position="663"/>
    </location>
</feature>
<dbReference type="SUPFAM" id="SSF116768">
    <property type="entry name" value="DNA-binding domain of EIN3-like"/>
    <property type="match status" value="1"/>
</dbReference>
<evidence type="ECO:0000256" key="5">
    <source>
        <dbReference type="SAM" id="MobiDB-lite"/>
    </source>
</evidence>
<feature type="compositionally biased region" description="Low complexity" evidence="5">
    <location>
        <begin position="397"/>
        <end position="411"/>
    </location>
</feature>
<accession>A0A9D5HBB5</accession>
<keyword evidence="4" id="KW-0539">Nucleus</keyword>
<comment type="caution">
    <text evidence="7">The sequence shown here is derived from an EMBL/GenBank/DDBJ whole genome shotgun (WGS) entry which is preliminary data.</text>
</comment>
<feature type="compositionally biased region" description="Polar residues" evidence="5">
    <location>
        <begin position="359"/>
        <end position="368"/>
    </location>
</feature>
<gene>
    <name evidence="7" type="ORF">J5N97_022780</name>
</gene>
<dbReference type="PANTHER" id="PTHR33305">
    <property type="entry name" value="ETHYLENE INSENSITIVE 3-LIKE 2 PROTEIN"/>
    <property type="match status" value="1"/>
</dbReference>
<organism evidence="7 8">
    <name type="scientific">Dioscorea zingiberensis</name>
    <dbReference type="NCBI Taxonomy" id="325984"/>
    <lineage>
        <taxon>Eukaryota</taxon>
        <taxon>Viridiplantae</taxon>
        <taxon>Streptophyta</taxon>
        <taxon>Embryophyta</taxon>
        <taxon>Tracheophyta</taxon>
        <taxon>Spermatophyta</taxon>
        <taxon>Magnoliopsida</taxon>
        <taxon>Liliopsida</taxon>
        <taxon>Dioscoreales</taxon>
        <taxon>Dioscoreaceae</taxon>
        <taxon>Dioscorea</taxon>
    </lineage>
</organism>
<evidence type="ECO:0000259" key="6">
    <source>
        <dbReference type="Pfam" id="PF04873"/>
    </source>
</evidence>
<dbReference type="EMBL" id="JAGGNH010000006">
    <property type="protein sequence ID" value="KAJ0969903.1"/>
    <property type="molecule type" value="Genomic_DNA"/>
</dbReference>
<sequence length="670" mass="76132">MDYGALILQPLHACVAAVVPVAEDVPHGATVALASEVAEEVPQLNDEDQKQWQLHKEEKEKNDNDGERKDQTAAAVTIAAALCRHVREIEERNEIEELEVRIQRDKALLRRLKEREKNTAKELAGNQQTEEQALEEAQRKKLSRAQDTILRTMIKVMDDCNAQGFIYGIVSESGKATGGSSDSLREWWKERVRFDRNAPLAVSKYRKTMLAMGEQNEGHAGERLKQYYLHHLQDATLGSLLSTLIQHCDPPQRKFPLEKGNAPPWWPTGKEDWWPPKGLPEDLEVPPFKKPHDLKKLFKVAVLTAVVKHLMPDIEKIKRLVWQSKCLQEKMSAKENNTWHQILRDELNLYIQQNPDSVVPTQLESSTDPMAREQYSVSDDQGNGGSGRTRKNRKQRLSLPAPNEAASAAQEANANIPQRTYTCENWECPHHDPRNGFVSLHARNNHLFICVHRNSSPANIPATAYLTTNTSSASVSASASSSNSYGPLFHRIQRHHPTQAIMQPRVINLKPIISGGVPTTNLFSEGMQHPRDQLDYQQNISNMGLINPNQVNVAATHHHHHHHLEQHFQHCQQQQYVQIGSTGFEMGSSSNSFRDNFGQPFSNFERTKYAYEEELINHPGPGTNFDLGLECHDLHHSHQIEMPENQPTLEEQEQQQQLSQTTSRGWVIWK</sequence>
<proteinExistence type="inferred from homology"/>
<dbReference type="PANTHER" id="PTHR33305:SF30">
    <property type="entry name" value="ETHYLENE INSENSITIVE 3-LIKE 3 PROTEIN"/>
    <property type="match status" value="1"/>
</dbReference>
<dbReference type="InterPro" id="IPR047091">
    <property type="entry name" value="EIN3-like_DNA-bd"/>
</dbReference>
<feature type="region of interest" description="Disordered" evidence="5">
    <location>
        <begin position="359"/>
        <end position="411"/>
    </location>
</feature>
<comment type="subcellular location">
    <subcellularLocation>
        <location evidence="1">Nucleus</location>
    </subcellularLocation>
</comment>
<evidence type="ECO:0000256" key="4">
    <source>
        <dbReference type="ARBA" id="ARBA00023242"/>
    </source>
</evidence>
<name>A0A9D5HBB5_9LILI</name>
<evidence type="ECO:0000313" key="8">
    <source>
        <dbReference type="Proteomes" id="UP001085076"/>
    </source>
</evidence>
<evidence type="ECO:0000256" key="2">
    <source>
        <dbReference type="ARBA" id="ARBA00009416"/>
    </source>
</evidence>
<dbReference type="GO" id="GO:0005634">
    <property type="term" value="C:nucleus"/>
    <property type="evidence" value="ECO:0007669"/>
    <property type="project" value="UniProtKB-SubCell"/>
</dbReference>
<dbReference type="GO" id="GO:0009873">
    <property type="term" value="P:ethylene-activated signaling pathway"/>
    <property type="evidence" value="ECO:0007669"/>
    <property type="project" value="UniProtKB-KW"/>
</dbReference>
<dbReference type="GO" id="GO:0003700">
    <property type="term" value="F:DNA-binding transcription factor activity"/>
    <property type="evidence" value="ECO:0007669"/>
    <property type="project" value="InterPro"/>
</dbReference>
<keyword evidence="8" id="KW-1185">Reference proteome</keyword>
<evidence type="ECO:0000256" key="1">
    <source>
        <dbReference type="ARBA" id="ARBA00004123"/>
    </source>
</evidence>
<dbReference type="InterPro" id="IPR023278">
    <property type="entry name" value="Ethylene_insens-like_DNA-bd"/>
</dbReference>
<dbReference type="GO" id="GO:0003677">
    <property type="term" value="F:DNA binding"/>
    <property type="evidence" value="ECO:0007669"/>
    <property type="project" value="TreeGrafter"/>
</dbReference>
<dbReference type="FunFam" id="1.10.3180.10:FF:000001">
    <property type="entry name" value="Ethylene insensitive 3-like 1"/>
    <property type="match status" value="1"/>
</dbReference>
<dbReference type="AlphaFoldDB" id="A0A9D5HBB5"/>
<feature type="region of interest" description="Disordered" evidence="5">
    <location>
        <begin position="117"/>
        <end position="136"/>
    </location>
</feature>
<feature type="region of interest" description="Disordered" evidence="5">
    <location>
        <begin position="645"/>
        <end position="670"/>
    </location>
</feature>
<protein>
    <recommendedName>
        <fullName evidence="6">Ethylene insensitive 3-like DNA-binding domain-containing protein</fullName>
    </recommendedName>
</protein>
<evidence type="ECO:0000313" key="7">
    <source>
        <dbReference type="EMBL" id="KAJ0969903.1"/>
    </source>
</evidence>
<keyword evidence="3" id="KW-0936">Ethylene signaling pathway</keyword>
<comment type="similarity">
    <text evidence="2">Belongs to the EIN3 family.</text>
</comment>
<reference evidence="7" key="2">
    <citation type="journal article" date="2022" name="Hortic Res">
        <title>The genome of Dioscorea zingiberensis sheds light on the biosynthesis, origin and evolution of the medicinally important diosgenin saponins.</title>
        <authorList>
            <person name="Li Y."/>
            <person name="Tan C."/>
            <person name="Li Z."/>
            <person name="Guo J."/>
            <person name="Li S."/>
            <person name="Chen X."/>
            <person name="Wang C."/>
            <person name="Dai X."/>
            <person name="Yang H."/>
            <person name="Song W."/>
            <person name="Hou L."/>
            <person name="Xu J."/>
            <person name="Tong Z."/>
            <person name="Xu A."/>
            <person name="Yuan X."/>
            <person name="Wang W."/>
            <person name="Yang Q."/>
            <person name="Chen L."/>
            <person name="Sun Z."/>
            <person name="Wang K."/>
            <person name="Pan B."/>
            <person name="Chen J."/>
            <person name="Bao Y."/>
            <person name="Liu F."/>
            <person name="Qi X."/>
            <person name="Gang D.R."/>
            <person name="Wen J."/>
            <person name="Li J."/>
        </authorList>
    </citation>
    <scope>NUCLEOTIDE SEQUENCE</scope>
    <source>
        <strain evidence="7">Dzin_1.0</strain>
    </source>
</reference>
<dbReference type="OrthoDB" id="2017676at2759"/>
<dbReference type="InterPro" id="IPR006957">
    <property type="entry name" value="EIN3"/>
</dbReference>
<dbReference type="Pfam" id="PF04873">
    <property type="entry name" value="EIN3_DNA-bd"/>
    <property type="match status" value="1"/>
</dbReference>
<evidence type="ECO:0000256" key="3">
    <source>
        <dbReference type="ARBA" id="ARBA00022745"/>
    </source>
</evidence>